<organism evidence="1 2">
    <name type="scientific">Veronia nyctiphanis</name>
    <dbReference type="NCBI Taxonomy" id="1278244"/>
    <lineage>
        <taxon>Bacteria</taxon>
        <taxon>Pseudomonadati</taxon>
        <taxon>Pseudomonadota</taxon>
        <taxon>Gammaproteobacteria</taxon>
        <taxon>Vibrionales</taxon>
        <taxon>Vibrionaceae</taxon>
        <taxon>Veronia</taxon>
    </lineage>
</organism>
<evidence type="ECO:0000313" key="1">
    <source>
        <dbReference type="EMBL" id="RXJ74287.1"/>
    </source>
</evidence>
<dbReference type="EMBL" id="PEIB01000003">
    <property type="protein sequence ID" value="RXJ74287.1"/>
    <property type="molecule type" value="Genomic_DNA"/>
</dbReference>
<dbReference type="SUPFAM" id="SSF48208">
    <property type="entry name" value="Six-hairpin glycosidases"/>
    <property type="match status" value="1"/>
</dbReference>
<dbReference type="RefSeq" id="WP_129121250.1">
    <property type="nucleotide sequence ID" value="NZ_PEIB01000003.1"/>
</dbReference>
<dbReference type="InterPro" id="IPR008928">
    <property type="entry name" value="6-hairpin_glycosidase_sf"/>
</dbReference>
<dbReference type="AlphaFoldDB" id="A0A4Q0YSQ9"/>
<gene>
    <name evidence="1" type="ORF">CS022_04340</name>
</gene>
<dbReference type="Proteomes" id="UP000290287">
    <property type="component" value="Unassembled WGS sequence"/>
</dbReference>
<comment type="caution">
    <text evidence="1">The sequence shown here is derived from an EMBL/GenBank/DDBJ whole genome shotgun (WGS) entry which is preliminary data.</text>
</comment>
<sequence>MTTQNNFGIKTFLTAKHFRVNPIYANIAKKEFIKNTTSKEIKKTLAVQKFWNKVFSIEAISSFVSTSLKGETVKSVSPSETNQTSRLSLDGCEIDVSTTHTNIDRNTLRITADYHVVSGSTSQATLNLGISIDDWQKTDFLCAPGASYNAGRFEKLATTYPPFMPPEKQKKDIPIITSVIPGLDIEAKSSQMDLLLTEMTSPIVGVWLKEQQQCLWIDADIDISGQSTGFTIKENQQNNQLTVELMTPPVRQKTSSHGASAMPSWDQGGQLKKGDTVTLSLAVHSSDCCNIHDFYQQLTSLLQSKRHNPTLVEKKLPLSASWQYIEKLYNQQKWSEHGYYHAGFLPPFIDAEAWSAGWTGGLALSFALLANGNSLSQERAIKNLEFFFSDGGQSAQGIFYATSDGKSWGGDDYFKDYGLGNNSWLHVRRCGDYLYFAMKHIRVLDARNQSDLIRPEWLEKTRKCASALCKIWKSNKHFGQYINPNTLDIRIGNSDAGNIIPAALADCAAYFGDSDYMDVAKESAEFYFQNYVKQGFTCGGPLEVLNAPDCESAANLLESLVVLHQHTGDSQWTEKALSYCDYIRTWFYTYDVSFPDNAIYNKLNVQTTGSVMASSQNRCAVPNLCTLSGDVFLKLFRQTGDTSLLQIIQECVHNTQQYLSRKDNPIVTMTGEVLQEGTIHECIQTGDWSGPPGEIPYEYPTSWTEVANLLSIVELPGIYLVTDEQRLFTFDHLDVVISGSDESSIELSITNPTQYDSHTRLLAESSEQRKVPLPYDMVNECTDITVKAGESLKIRVER</sequence>
<dbReference type="OrthoDB" id="9762614at2"/>
<protein>
    <submittedName>
        <fullName evidence="1">Uncharacterized protein</fullName>
    </submittedName>
</protein>
<dbReference type="GO" id="GO:0005975">
    <property type="term" value="P:carbohydrate metabolic process"/>
    <property type="evidence" value="ECO:0007669"/>
    <property type="project" value="InterPro"/>
</dbReference>
<reference evidence="1 2" key="1">
    <citation type="submission" date="2017-10" db="EMBL/GenBank/DDBJ databases">
        <title>Nyctiphanis sp. nov., isolated from the stomach of the euphausiid Nyctiphanes simplex (Hansen, 1911) in the Gulf of California.</title>
        <authorList>
            <person name="Gomez-Gil B."/>
            <person name="Aguilar-Mendez M."/>
            <person name="Lopez-Cortes A."/>
            <person name="Gomez-Gutierrez J."/>
            <person name="Roque A."/>
            <person name="Lang E."/>
            <person name="Gonzalez-Castillo A."/>
        </authorList>
    </citation>
    <scope>NUCLEOTIDE SEQUENCE [LARGE SCALE GENOMIC DNA]</scope>
    <source>
        <strain evidence="1 2">CAIM 600</strain>
    </source>
</reference>
<accession>A0A4Q0YSQ9</accession>
<name>A0A4Q0YSQ9_9GAMM</name>
<evidence type="ECO:0000313" key="2">
    <source>
        <dbReference type="Proteomes" id="UP000290287"/>
    </source>
</evidence>
<keyword evidence="2" id="KW-1185">Reference proteome</keyword>
<proteinExistence type="predicted"/>